<dbReference type="CDD" id="cd18787">
    <property type="entry name" value="SF2_C_DEAD"/>
    <property type="match status" value="1"/>
</dbReference>
<dbReference type="SUPFAM" id="SSF52540">
    <property type="entry name" value="P-loop containing nucleoside triphosphate hydrolases"/>
    <property type="match status" value="1"/>
</dbReference>
<dbReference type="Proteomes" id="UP001500552">
    <property type="component" value="Unassembled WGS sequence"/>
</dbReference>
<protein>
    <submittedName>
        <fullName evidence="11">ATP-dependent RNA helicase DbpA</fullName>
    </submittedName>
</protein>
<dbReference type="InterPro" id="IPR000629">
    <property type="entry name" value="RNA-helicase_DEAD-box_CS"/>
</dbReference>
<gene>
    <name evidence="11" type="primary">dbpA</name>
    <name evidence="11" type="ORF">GCM10023188_48700</name>
</gene>
<evidence type="ECO:0000313" key="11">
    <source>
        <dbReference type="EMBL" id="GAA4445472.1"/>
    </source>
</evidence>
<dbReference type="InterPro" id="IPR014014">
    <property type="entry name" value="RNA_helicase_DEAD_Q_motif"/>
</dbReference>
<dbReference type="Pfam" id="PF03880">
    <property type="entry name" value="DbpA"/>
    <property type="match status" value="1"/>
</dbReference>
<dbReference type="PROSITE" id="PS51194">
    <property type="entry name" value="HELICASE_CTER"/>
    <property type="match status" value="1"/>
</dbReference>
<feature type="domain" description="DEAD-box RNA helicase Q" evidence="10">
    <location>
        <begin position="2"/>
        <end position="30"/>
    </location>
</feature>
<dbReference type="InterPro" id="IPR005580">
    <property type="entry name" value="DbpA/CsdA_RNA-bd_dom"/>
</dbReference>
<dbReference type="InterPro" id="IPR014001">
    <property type="entry name" value="Helicase_ATP-bd"/>
</dbReference>
<dbReference type="EMBL" id="BAABHC010000042">
    <property type="protein sequence ID" value="GAA4445472.1"/>
    <property type="molecule type" value="Genomic_DNA"/>
</dbReference>
<dbReference type="RefSeq" id="WP_345163698.1">
    <property type="nucleotide sequence ID" value="NZ_BAABHC010000042.1"/>
</dbReference>
<reference evidence="12" key="1">
    <citation type="journal article" date="2019" name="Int. J. Syst. Evol. Microbiol.">
        <title>The Global Catalogue of Microorganisms (GCM) 10K type strain sequencing project: providing services to taxonomists for standard genome sequencing and annotation.</title>
        <authorList>
            <consortium name="The Broad Institute Genomics Platform"/>
            <consortium name="The Broad Institute Genome Sequencing Center for Infectious Disease"/>
            <person name="Wu L."/>
            <person name="Ma J."/>
        </authorList>
    </citation>
    <scope>NUCLEOTIDE SEQUENCE [LARGE SCALE GENOMIC DNA]</scope>
    <source>
        <strain evidence="12">JCM 17926</strain>
    </source>
</reference>
<evidence type="ECO:0000256" key="1">
    <source>
        <dbReference type="ARBA" id="ARBA00022741"/>
    </source>
</evidence>
<dbReference type="Pfam" id="PF00270">
    <property type="entry name" value="DEAD"/>
    <property type="match status" value="1"/>
</dbReference>
<dbReference type="Gene3D" id="3.40.50.300">
    <property type="entry name" value="P-loop containing nucleotide triphosphate hydrolases"/>
    <property type="match status" value="2"/>
</dbReference>
<dbReference type="PROSITE" id="PS51195">
    <property type="entry name" value="Q_MOTIF"/>
    <property type="match status" value="1"/>
</dbReference>
<feature type="short sequence motif" description="Q motif" evidence="6">
    <location>
        <begin position="2"/>
        <end position="30"/>
    </location>
</feature>
<evidence type="ECO:0000313" key="12">
    <source>
        <dbReference type="Proteomes" id="UP001500552"/>
    </source>
</evidence>
<dbReference type="PANTHER" id="PTHR47959">
    <property type="entry name" value="ATP-DEPENDENT RNA HELICASE RHLE-RELATED"/>
    <property type="match status" value="1"/>
</dbReference>
<keyword evidence="2 7" id="KW-0378">Hydrolase</keyword>
<dbReference type="PROSITE" id="PS51192">
    <property type="entry name" value="HELICASE_ATP_BIND_1"/>
    <property type="match status" value="1"/>
</dbReference>
<dbReference type="InterPro" id="IPR011545">
    <property type="entry name" value="DEAD/DEAH_box_helicase_dom"/>
</dbReference>
<keyword evidence="12" id="KW-1185">Reference proteome</keyword>
<sequence>MTTFNDLQLKPELLAGLQELGFTIPTPIQSSAIPLLLQGHDVAGQAETGSGKTAAFGLPLLHSLNTELQQVQALVLVPTRELAVQVRQELKQLGKHIGNLKISAFYGGHAFSQERASLAHPPQVLVGTPGRLTDHLNRRTLDLTHAKQLVLDEADKLLEMGFEEEVDQVVAALPPSRQTILFSATMSEGVKELIADSLQHPKFVKATATTIPDQVKLVGIKVEHLQRQEAVLNLVQGIAASGTVVFVNTRAAADQLSALLQAKGLVARTLHGGMEQPDRDKAMTLFRNGTTQILVATDVAARGLDIDALRHIVHFELPIDAAAYLHRSGRTGRAGKSGTVYTLATPGDEQKLRDWELQQMDEWLKADNLPNASSKKLAADKAAFATIHISGGRKDKISPGDIVGALLAETGLKAAEVGKIEVQDRQSFVAVPAAATQAVIERLSNSKIKGRKFKVSIIK</sequence>
<keyword evidence="4 7" id="KW-0067">ATP-binding</keyword>
<accession>A0ABP8M8V8</accession>
<feature type="domain" description="Helicase C-terminal" evidence="9">
    <location>
        <begin position="233"/>
        <end position="377"/>
    </location>
</feature>
<proteinExistence type="inferred from homology"/>
<organism evidence="11 12">
    <name type="scientific">Pontibacter saemangeumensis</name>
    <dbReference type="NCBI Taxonomy" id="1084525"/>
    <lineage>
        <taxon>Bacteria</taxon>
        <taxon>Pseudomonadati</taxon>
        <taxon>Bacteroidota</taxon>
        <taxon>Cytophagia</taxon>
        <taxon>Cytophagales</taxon>
        <taxon>Hymenobacteraceae</taxon>
        <taxon>Pontibacter</taxon>
    </lineage>
</organism>
<evidence type="ECO:0000256" key="6">
    <source>
        <dbReference type="PROSITE-ProRule" id="PRU00552"/>
    </source>
</evidence>
<evidence type="ECO:0000256" key="5">
    <source>
        <dbReference type="ARBA" id="ARBA00038437"/>
    </source>
</evidence>
<keyword evidence="3 7" id="KW-0347">Helicase</keyword>
<name>A0ABP8M8V8_9BACT</name>
<dbReference type="GO" id="GO:0004386">
    <property type="term" value="F:helicase activity"/>
    <property type="evidence" value="ECO:0007669"/>
    <property type="project" value="UniProtKB-KW"/>
</dbReference>
<dbReference type="PANTHER" id="PTHR47959:SF1">
    <property type="entry name" value="ATP-DEPENDENT RNA HELICASE DBPA"/>
    <property type="match status" value="1"/>
</dbReference>
<dbReference type="SMART" id="SM00487">
    <property type="entry name" value="DEXDc"/>
    <property type="match status" value="1"/>
</dbReference>
<evidence type="ECO:0000256" key="7">
    <source>
        <dbReference type="RuleBase" id="RU000492"/>
    </source>
</evidence>
<comment type="caution">
    <text evidence="11">The sequence shown here is derived from an EMBL/GenBank/DDBJ whole genome shotgun (WGS) entry which is preliminary data.</text>
</comment>
<keyword evidence="1 7" id="KW-0547">Nucleotide-binding</keyword>
<evidence type="ECO:0000259" key="9">
    <source>
        <dbReference type="PROSITE" id="PS51194"/>
    </source>
</evidence>
<evidence type="ECO:0000256" key="4">
    <source>
        <dbReference type="ARBA" id="ARBA00022840"/>
    </source>
</evidence>
<evidence type="ECO:0000256" key="2">
    <source>
        <dbReference type="ARBA" id="ARBA00022801"/>
    </source>
</evidence>
<evidence type="ECO:0000256" key="3">
    <source>
        <dbReference type="ARBA" id="ARBA00022806"/>
    </source>
</evidence>
<feature type="domain" description="Helicase ATP-binding" evidence="8">
    <location>
        <begin position="33"/>
        <end position="204"/>
    </location>
</feature>
<dbReference type="InterPro" id="IPR027417">
    <property type="entry name" value="P-loop_NTPase"/>
</dbReference>
<dbReference type="InterPro" id="IPR001650">
    <property type="entry name" value="Helicase_C-like"/>
</dbReference>
<dbReference type="InterPro" id="IPR050079">
    <property type="entry name" value="DEAD_box_RNA_helicase"/>
</dbReference>
<dbReference type="SMART" id="SM00490">
    <property type="entry name" value="HELICc"/>
    <property type="match status" value="1"/>
</dbReference>
<dbReference type="PROSITE" id="PS00039">
    <property type="entry name" value="DEAD_ATP_HELICASE"/>
    <property type="match status" value="1"/>
</dbReference>
<dbReference type="Pfam" id="PF00271">
    <property type="entry name" value="Helicase_C"/>
    <property type="match status" value="1"/>
</dbReference>
<dbReference type="CDD" id="cd00268">
    <property type="entry name" value="DEADc"/>
    <property type="match status" value="1"/>
</dbReference>
<comment type="similarity">
    <text evidence="5 7">Belongs to the DEAD box helicase family.</text>
</comment>
<dbReference type="InterPro" id="IPR012677">
    <property type="entry name" value="Nucleotide-bd_a/b_plait_sf"/>
</dbReference>
<dbReference type="InterPro" id="IPR044742">
    <property type="entry name" value="DEAD/DEAH_RhlB"/>
</dbReference>
<dbReference type="Gene3D" id="3.30.70.330">
    <property type="match status" value="1"/>
</dbReference>
<evidence type="ECO:0000259" key="8">
    <source>
        <dbReference type="PROSITE" id="PS51192"/>
    </source>
</evidence>
<evidence type="ECO:0000259" key="10">
    <source>
        <dbReference type="PROSITE" id="PS51195"/>
    </source>
</evidence>